<evidence type="ECO:0000313" key="2">
    <source>
        <dbReference type="EMBL" id="KAF2249051.1"/>
    </source>
</evidence>
<accession>A0A6A6IF39</accession>
<gene>
    <name evidence="2" type="ORF">BU26DRAFT_384145</name>
</gene>
<dbReference type="EMBL" id="ML987195">
    <property type="protein sequence ID" value="KAF2249051.1"/>
    <property type="molecule type" value="Genomic_DNA"/>
</dbReference>
<dbReference type="Proteomes" id="UP000800094">
    <property type="component" value="Unassembled WGS sequence"/>
</dbReference>
<organism evidence="2 3">
    <name type="scientific">Trematosphaeria pertusa</name>
    <dbReference type="NCBI Taxonomy" id="390896"/>
    <lineage>
        <taxon>Eukaryota</taxon>
        <taxon>Fungi</taxon>
        <taxon>Dikarya</taxon>
        <taxon>Ascomycota</taxon>
        <taxon>Pezizomycotina</taxon>
        <taxon>Dothideomycetes</taxon>
        <taxon>Pleosporomycetidae</taxon>
        <taxon>Pleosporales</taxon>
        <taxon>Massarineae</taxon>
        <taxon>Trematosphaeriaceae</taxon>
        <taxon>Trematosphaeria</taxon>
    </lineage>
</organism>
<dbReference type="GeneID" id="54575937"/>
<dbReference type="PANTHER" id="PTHR38850:SF2">
    <property type="entry name" value="CERATO-PLATANIN"/>
    <property type="match status" value="1"/>
</dbReference>
<dbReference type="RefSeq" id="XP_033684055.1">
    <property type="nucleotide sequence ID" value="XM_033822607.1"/>
</dbReference>
<reference evidence="2" key="1">
    <citation type="journal article" date="2020" name="Stud. Mycol.">
        <title>101 Dothideomycetes genomes: a test case for predicting lifestyles and emergence of pathogens.</title>
        <authorList>
            <person name="Haridas S."/>
            <person name="Albert R."/>
            <person name="Binder M."/>
            <person name="Bloem J."/>
            <person name="Labutti K."/>
            <person name="Salamov A."/>
            <person name="Andreopoulos B."/>
            <person name="Baker S."/>
            <person name="Barry K."/>
            <person name="Bills G."/>
            <person name="Bluhm B."/>
            <person name="Cannon C."/>
            <person name="Castanera R."/>
            <person name="Culley D."/>
            <person name="Daum C."/>
            <person name="Ezra D."/>
            <person name="Gonzalez J."/>
            <person name="Henrissat B."/>
            <person name="Kuo A."/>
            <person name="Liang C."/>
            <person name="Lipzen A."/>
            <person name="Lutzoni F."/>
            <person name="Magnuson J."/>
            <person name="Mondo S."/>
            <person name="Nolan M."/>
            <person name="Ohm R."/>
            <person name="Pangilinan J."/>
            <person name="Park H.-J."/>
            <person name="Ramirez L."/>
            <person name="Alfaro M."/>
            <person name="Sun H."/>
            <person name="Tritt A."/>
            <person name="Yoshinaga Y."/>
            <person name="Zwiers L.-H."/>
            <person name="Turgeon B."/>
            <person name="Goodwin S."/>
            <person name="Spatafora J."/>
            <person name="Crous P."/>
            <person name="Grigoriev I."/>
        </authorList>
    </citation>
    <scope>NUCLEOTIDE SEQUENCE</scope>
    <source>
        <strain evidence="2">CBS 122368</strain>
    </source>
</reference>
<feature type="region of interest" description="Disordered" evidence="1">
    <location>
        <begin position="147"/>
        <end position="167"/>
    </location>
</feature>
<feature type="non-terminal residue" evidence="2">
    <location>
        <position position="167"/>
    </location>
</feature>
<sequence>TITPHAQFSSSVGVLGCKINIDRVAYFPAYPLCTKYCVRVTANGRSVTLLHIDHSGGAHDISYDAWNYLVTGKSAREDPTYGGGIPGSWEYVENSECDDLIPTEGHKIPLSASTAVIWGLSCAPGTVQFWNIATAQCTLGVDEKCEPPPQGGNQPVCPSQLGTQNPL</sequence>
<dbReference type="PANTHER" id="PTHR38850">
    <property type="entry name" value="CERATO-PLATANIN"/>
    <property type="match status" value="1"/>
</dbReference>
<protein>
    <submittedName>
        <fullName evidence="2">Uncharacterized protein</fullName>
    </submittedName>
</protein>
<keyword evidence="3" id="KW-1185">Reference proteome</keyword>
<dbReference type="OrthoDB" id="5370830at2759"/>
<evidence type="ECO:0000313" key="3">
    <source>
        <dbReference type="Proteomes" id="UP000800094"/>
    </source>
</evidence>
<proteinExistence type="predicted"/>
<feature type="non-terminal residue" evidence="2">
    <location>
        <position position="1"/>
    </location>
</feature>
<name>A0A6A6IF39_9PLEO</name>
<feature type="compositionally biased region" description="Polar residues" evidence="1">
    <location>
        <begin position="151"/>
        <end position="167"/>
    </location>
</feature>
<dbReference type="AlphaFoldDB" id="A0A6A6IF39"/>
<evidence type="ECO:0000256" key="1">
    <source>
        <dbReference type="SAM" id="MobiDB-lite"/>
    </source>
</evidence>